<gene>
    <name evidence="2" type="ORF">Pcinc_025815</name>
</gene>
<dbReference type="EMBL" id="JAWQEG010002943">
    <property type="protein sequence ID" value="KAK3868777.1"/>
    <property type="molecule type" value="Genomic_DNA"/>
</dbReference>
<dbReference type="AlphaFoldDB" id="A0AAE1KB91"/>
<comment type="caution">
    <text evidence="2">The sequence shown here is derived from an EMBL/GenBank/DDBJ whole genome shotgun (WGS) entry which is preliminary data.</text>
</comment>
<keyword evidence="3" id="KW-1185">Reference proteome</keyword>
<reference evidence="2" key="1">
    <citation type="submission" date="2023-10" db="EMBL/GenBank/DDBJ databases">
        <title>Genome assemblies of two species of porcelain crab, Petrolisthes cinctipes and Petrolisthes manimaculis (Anomura: Porcellanidae).</title>
        <authorList>
            <person name="Angst P."/>
        </authorList>
    </citation>
    <scope>NUCLEOTIDE SEQUENCE</scope>
    <source>
        <strain evidence="2">PB745_01</strain>
        <tissue evidence="2">Gill</tissue>
    </source>
</reference>
<keyword evidence="1" id="KW-0175">Coiled coil</keyword>
<evidence type="ECO:0000256" key="1">
    <source>
        <dbReference type="SAM" id="Coils"/>
    </source>
</evidence>
<evidence type="ECO:0000313" key="3">
    <source>
        <dbReference type="Proteomes" id="UP001286313"/>
    </source>
</evidence>
<proteinExistence type="predicted"/>
<accession>A0AAE1KB91</accession>
<dbReference type="PANTHER" id="PTHR46888:SF1">
    <property type="entry name" value="RIBONUCLEASE H"/>
    <property type="match status" value="1"/>
</dbReference>
<name>A0AAE1KB91_PETCI</name>
<feature type="coiled-coil region" evidence="1">
    <location>
        <begin position="40"/>
        <end position="71"/>
    </location>
</feature>
<dbReference type="PANTHER" id="PTHR46888">
    <property type="entry name" value="ZINC KNUCKLE DOMAINCONTAINING PROTEIN-RELATED"/>
    <property type="match status" value="1"/>
</dbReference>
<sequence>MDILEKFVNAGQEMGLEGSAPQAFMMDQQAFAREERQRDRERREFEVSQAEKELENAIRLKENELELEKQRAGENDRHREHELHMNIIRDKKSEVSSGDSSGYVARPKLPKFEESVDDIDAHLERFKRFATSVKWLKDEWAINLSSLLTGKALQAYIYLTPDAAQNYDTIRKTILERHTFRDTLPVKGETITQFSSRMTRYFDRRPQFVEAIPTGPADEETSGLFPL</sequence>
<organism evidence="2 3">
    <name type="scientific">Petrolisthes cinctipes</name>
    <name type="common">Flat porcelain crab</name>
    <dbReference type="NCBI Taxonomy" id="88211"/>
    <lineage>
        <taxon>Eukaryota</taxon>
        <taxon>Metazoa</taxon>
        <taxon>Ecdysozoa</taxon>
        <taxon>Arthropoda</taxon>
        <taxon>Crustacea</taxon>
        <taxon>Multicrustacea</taxon>
        <taxon>Malacostraca</taxon>
        <taxon>Eumalacostraca</taxon>
        <taxon>Eucarida</taxon>
        <taxon>Decapoda</taxon>
        <taxon>Pleocyemata</taxon>
        <taxon>Anomura</taxon>
        <taxon>Galatheoidea</taxon>
        <taxon>Porcellanidae</taxon>
        <taxon>Petrolisthes</taxon>
    </lineage>
</organism>
<protein>
    <submittedName>
        <fullName evidence="2">Uncharacterized protein</fullName>
    </submittedName>
</protein>
<evidence type="ECO:0000313" key="2">
    <source>
        <dbReference type="EMBL" id="KAK3868777.1"/>
    </source>
</evidence>
<dbReference type="Proteomes" id="UP001286313">
    <property type="component" value="Unassembled WGS sequence"/>
</dbReference>